<feature type="domain" description="DUF7708" evidence="2">
    <location>
        <begin position="37"/>
        <end position="137"/>
    </location>
</feature>
<reference evidence="4" key="1">
    <citation type="submission" date="2021-03" db="EMBL/GenBank/DDBJ databases">
        <title>Comparative genomics and phylogenomic investigation of the class Geoglossomycetes provide insights into ecological specialization and systematics.</title>
        <authorList>
            <person name="Melie T."/>
            <person name="Pirro S."/>
            <person name="Miller A.N."/>
            <person name="Quandt A."/>
        </authorList>
    </citation>
    <scope>NUCLEOTIDE SEQUENCE</scope>
    <source>
        <strain evidence="4">CAQ_001_2017</strain>
    </source>
</reference>
<evidence type="ECO:0000313" key="5">
    <source>
        <dbReference type="Proteomes" id="UP000750711"/>
    </source>
</evidence>
<dbReference type="AlphaFoldDB" id="A0A9P8L745"/>
<dbReference type="EMBL" id="JAGHQM010001754">
    <property type="protein sequence ID" value="KAH0552836.1"/>
    <property type="molecule type" value="Genomic_DNA"/>
</dbReference>
<organism evidence="4 5">
    <name type="scientific">Trichoglossum hirsutum</name>
    <dbReference type="NCBI Taxonomy" id="265104"/>
    <lineage>
        <taxon>Eukaryota</taxon>
        <taxon>Fungi</taxon>
        <taxon>Dikarya</taxon>
        <taxon>Ascomycota</taxon>
        <taxon>Pezizomycotina</taxon>
        <taxon>Geoglossomycetes</taxon>
        <taxon>Geoglossales</taxon>
        <taxon>Geoglossaceae</taxon>
        <taxon>Trichoglossum</taxon>
    </lineage>
</organism>
<protein>
    <recommendedName>
        <fullName evidence="6">NACHT domain-containing protein</fullName>
    </recommendedName>
</protein>
<dbReference type="InterPro" id="IPR027417">
    <property type="entry name" value="P-loop_NTPase"/>
</dbReference>
<evidence type="ECO:0008006" key="6">
    <source>
        <dbReference type="Google" id="ProtNLM"/>
    </source>
</evidence>
<dbReference type="Pfam" id="PF24883">
    <property type="entry name" value="NPHP3_N"/>
    <property type="match status" value="1"/>
</dbReference>
<name>A0A9P8L745_9PEZI</name>
<feature type="domain" description="Nephrocystin 3-like N-terminal" evidence="3">
    <location>
        <begin position="183"/>
        <end position="344"/>
    </location>
</feature>
<evidence type="ECO:0000313" key="4">
    <source>
        <dbReference type="EMBL" id="KAH0552836.1"/>
    </source>
</evidence>
<dbReference type="Proteomes" id="UP000750711">
    <property type="component" value="Unassembled WGS sequence"/>
</dbReference>
<evidence type="ECO:0000259" key="3">
    <source>
        <dbReference type="Pfam" id="PF24883"/>
    </source>
</evidence>
<keyword evidence="1" id="KW-0677">Repeat</keyword>
<evidence type="ECO:0000259" key="2">
    <source>
        <dbReference type="Pfam" id="PF24809"/>
    </source>
</evidence>
<dbReference type="PANTHER" id="PTHR10039">
    <property type="entry name" value="AMELOGENIN"/>
    <property type="match status" value="1"/>
</dbReference>
<accession>A0A9P8L745</accession>
<dbReference type="Gene3D" id="3.40.50.300">
    <property type="entry name" value="P-loop containing nucleotide triphosphate hydrolases"/>
    <property type="match status" value="1"/>
</dbReference>
<proteinExistence type="predicted"/>
<comment type="caution">
    <text evidence="4">The sequence shown here is derived from an EMBL/GenBank/DDBJ whole genome shotgun (WGS) entry which is preliminary data.</text>
</comment>
<dbReference type="InterPro" id="IPR056125">
    <property type="entry name" value="DUF7708"/>
</dbReference>
<keyword evidence="5" id="KW-1185">Reference proteome</keyword>
<dbReference type="PANTHER" id="PTHR10039:SF17">
    <property type="entry name" value="FUNGAL STAND N-TERMINAL GOODBYE DOMAIN-CONTAINING PROTEIN-RELATED"/>
    <property type="match status" value="1"/>
</dbReference>
<evidence type="ECO:0000256" key="1">
    <source>
        <dbReference type="ARBA" id="ARBA00022737"/>
    </source>
</evidence>
<gene>
    <name evidence="4" type="ORF">GP486_006963</name>
</gene>
<dbReference type="Pfam" id="PF24809">
    <property type="entry name" value="DUF7708"/>
    <property type="match status" value="1"/>
</dbReference>
<dbReference type="InterPro" id="IPR056884">
    <property type="entry name" value="NPHP3-like_N"/>
</dbReference>
<dbReference type="SUPFAM" id="SSF52540">
    <property type="entry name" value="P-loop containing nucleoside triphosphate hydrolases"/>
    <property type="match status" value="1"/>
</dbReference>
<sequence length="756" mass="85680">MRTYLHPGLSSNYVPEAWQIAVQTHLNSLTQAQREAFKVASDHLETLEKLAVILQRIVASLERYNNYEILFKDNLTTQRAIGALYGDLIDLCARVVRFHSRPSLSAIFVSFDKEFQQLSENIAHHSTEIDWAANAANIDEAKKARGFEDATRQGQIRADVQRWLSPAEVQDDLYRHEGDCMSGSCDWAFETPELQAFLASGNSEILRIGGAPGSGKSTLAAFIIRRLTQSITGDVLYFFCKGTDEKKKHPFQILRTLISQLLARDCSLYPWFETLYEQSGQKTASSFASLHHSFQLALSNTLKPLIYIVVDALDECQQAKDLVLSMITMSKESKGIVKIILTSREDPELLDYFDRPVNELIISQNDVRGLVWKYVEERVAKCKQICGTNIGVRVHAKVAVAAAGLWLYARLMMDEIQRLPSPASIERQLQSIPDGLAELYRQIFATMEESLSPLQLSLSQQVFLWVDMSEFVQIGRDFLDRELLDIVIQAGNSGEEVFDCFDLARQLCSPLIELYEVDDGRLEVRFVHHTAAQFVRQCSKESTLKVPRILKPQQLKALHRGNTGVWYFEESLKSTLILQRLRSDPHSGEVGEYLEMAYGLWDAFFLRELPESLDSDGIAQASRLCDKLTAFLMSGRCLRWVEIAIIFNYAGNWTKLLDNAIEALEAAEVGIASSFHPFQLYSAIRKQFFTDYVYVLSLTGPRDGWWEGPPEMPEGFQTRPLAAELLSLGHHWAPLCHEKITLVHLFRGGHGRESPR</sequence>